<reference evidence="2" key="1">
    <citation type="submission" date="2021-03" db="EMBL/GenBank/DDBJ databases">
        <authorList>
            <person name="Tagirdzhanova G."/>
        </authorList>
    </citation>
    <scope>NUCLEOTIDE SEQUENCE</scope>
</reference>
<dbReference type="Proteomes" id="UP000664534">
    <property type="component" value="Unassembled WGS sequence"/>
</dbReference>
<evidence type="ECO:0000313" key="3">
    <source>
        <dbReference type="Proteomes" id="UP000664534"/>
    </source>
</evidence>
<sequence length="227" mass="24156">MQLVYVLATLLAASKVIADPTIASTYKTPKHIPTALPPLPPNSSIFPGYAPPANITLPDGTNVTVDSQSCWTEPAAPPIASNSSEYAHGTCNVCVSQTLQDVLSFPTTGSLSTYHVQIRDNNNHDMGTANQTLAAYGAETAGRQTRLALTAGGKQFHLWSMRDPGFPKFNAVYMDYGGPGPENPFMQPMMVFDAADEWGGTVGLQSCSVDGASPDGKRVYFQCGFSC</sequence>
<dbReference type="EMBL" id="CAJPDT010000030">
    <property type="protein sequence ID" value="CAF9922401.1"/>
    <property type="molecule type" value="Genomic_DNA"/>
</dbReference>
<protein>
    <submittedName>
        <fullName evidence="2">Uncharacterized protein</fullName>
    </submittedName>
</protein>
<evidence type="ECO:0000256" key="1">
    <source>
        <dbReference type="SAM" id="SignalP"/>
    </source>
</evidence>
<dbReference type="AlphaFoldDB" id="A0A8H3FK47"/>
<gene>
    <name evidence="2" type="ORF">IMSHALPRED_005678</name>
</gene>
<feature type="signal peptide" evidence="1">
    <location>
        <begin position="1"/>
        <end position="18"/>
    </location>
</feature>
<keyword evidence="3" id="KW-1185">Reference proteome</keyword>
<feature type="chain" id="PRO_5034302680" evidence="1">
    <location>
        <begin position="19"/>
        <end position="227"/>
    </location>
</feature>
<evidence type="ECO:0000313" key="2">
    <source>
        <dbReference type="EMBL" id="CAF9922401.1"/>
    </source>
</evidence>
<accession>A0A8H3FK47</accession>
<comment type="caution">
    <text evidence="2">The sequence shown here is derived from an EMBL/GenBank/DDBJ whole genome shotgun (WGS) entry which is preliminary data.</text>
</comment>
<name>A0A8H3FK47_9LECA</name>
<organism evidence="2 3">
    <name type="scientific">Imshaugia aleurites</name>
    <dbReference type="NCBI Taxonomy" id="172621"/>
    <lineage>
        <taxon>Eukaryota</taxon>
        <taxon>Fungi</taxon>
        <taxon>Dikarya</taxon>
        <taxon>Ascomycota</taxon>
        <taxon>Pezizomycotina</taxon>
        <taxon>Lecanoromycetes</taxon>
        <taxon>OSLEUM clade</taxon>
        <taxon>Lecanoromycetidae</taxon>
        <taxon>Lecanorales</taxon>
        <taxon>Lecanorineae</taxon>
        <taxon>Parmeliaceae</taxon>
        <taxon>Imshaugia</taxon>
    </lineage>
</organism>
<proteinExistence type="predicted"/>
<dbReference type="OrthoDB" id="10418829at2759"/>
<keyword evidence="1" id="KW-0732">Signal</keyword>